<feature type="transmembrane region" description="Helical" evidence="4">
    <location>
        <begin position="6"/>
        <end position="25"/>
    </location>
</feature>
<evidence type="ECO:0000256" key="1">
    <source>
        <dbReference type="ARBA" id="ARBA00022598"/>
    </source>
</evidence>
<evidence type="ECO:0000256" key="4">
    <source>
        <dbReference type="SAM" id="Phobius"/>
    </source>
</evidence>
<feature type="domain" description="Mur ligase central" evidence="6">
    <location>
        <begin position="137"/>
        <end position="251"/>
    </location>
</feature>
<dbReference type="InterPro" id="IPR013221">
    <property type="entry name" value="Mur_ligase_cen"/>
</dbReference>
<keyword evidence="4" id="KW-0812">Transmembrane</keyword>
<dbReference type="EMBL" id="MFJK01000015">
    <property type="protein sequence ID" value="OGG18386.1"/>
    <property type="molecule type" value="Genomic_DNA"/>
</dbReference>
<keyword evidence="4" id="KW-1133">Transmembrane helix</keyword>
<evidence type="ECO:0008006" key="9">
    <source>
        <dbReference type="Google" id="ProtNLM"/>
    </source>
</evidence>
<keyword evidence="2" id="KW-0547">Nucleotide-binding</keyword>
<dbReference type="PANTHER" id="PTHR43024">
    <property type="entry name" value="UDP-N-ACETYLMURAMOYL-TRIPEPTIDE--D-ALANYL-D-ALANINE LIGASE"/>
    <property type="match status" value="1"/>
</dbReference>
<organism evidence="7 8">
    <name type="scientific">Candidatus Gottesmanbacteria bacterium RIFCSPHIGHO2_01_FULL_47_48</name>
    <dbReference type="NCBI Taxonomy" id="1798381"/>
    <lineage>
        <taxon>Bacteria</taxon>
        <taxon>Candidatus Gottesmaniibacteriota</taxon>
    </lineage>
</organism>
<evidence type="ECO:0000313" key="8">
    <source>
        <dbReference type="Proteomes" id="UP000177871"/>
    </source>
</evidence>
<dbReference type="Pfam" id="PF02875">
    <property type="entry name" value="Mur_ligase_C"/>
    <property type="match status" value="1"/>
</dbReference>
<dbReference type="SUPFAM" id="SSF53623">
    <property type="entry name" value="MurD-like peptide ligases, catalytic domain"/>
    <property type="match status" value="1"/>
</dbReference>
<evidence type="ECO:0000259" key="6">
    <source>
        <dbReference type="Pfam" id="PF08245"/>
    </source>
</evidence>
<name>A0A1F6A137_9BACT</name>
<dbReference type="Pfam" id="PF08245">
    <property type="entry name" value="Mur_ligase_M"/>
    <property type="match status" value="1"/>
</dbReference>
<comment type="caution">
    <text evidence="7">The sequence shown here is derived from an EMBL/GenBank/DDBJ whole genome shotgun (WGS) entry which is preliminary data.</text>
</comment>
<dbReference type="InterPro" id="IPR051046">
    <property type="entry name" value="MurCDEF_CellWall_CoF430Synth"/>
</dbReference>
<accession>A0A1F6A137</accession>
<protein>
    <recommendedName>
        <fullName evidence="9">Mur ligase central domain-containing protein</fullName>
    </recommendedName>
</protein>
<dbReference type="GO" id="GO:0005524">
    <property type="term" value="F:ATP binding"/>
    <property type="evidence" value="ECO:0007669"/>
    <property type="project" value="UniProtKB-KW"/>
</dbReference>
<dbReference type="InterPro" id="IPR004101">
    <property type="entry name" value="Mur_ligase_C"/>
</dbReference>
<dbReference type="GO" id="GO:0016881">
    <property type="term" value="F:acid-amino acid ligase activity"/>
    <property type="evidence" value="ECO:0007669"/>
    <property type="project" value="InterPro"/>
</dbReference>
<keyword evidence="3" id="KW-0067">ATP-binding</keyword>
<dbReference type="PANTHER" id="PTHR43024:SF1">
    <property type="entry name" value="UDP-N-ACETYLMURAMOYL-TRIPEPTIDE--D-ALANYL-D-ALANINE LIGASE"/>
    <property type="match status" value="1"/>
</dbReference>
<evidence type="ECO:0000259" key="5">
    <source>
        <dbReference type="Pfam" id="PF02875"/>
    </source>
</evidence>
<dbReference type="InterPro" id="IPR036565">
    <property type="entry name" value="Mur-like_cat_sf"/>
</dbReference>
<feature type="transmembrane region" description="Helical" evidence="4">
    <location>
        <begin position="88"/>
        <end position="114"/>
    </location>
</feature>
<evidence type="ECO:0000256" key="2">
    <source>
        <dbReference type="ARBA" id="ARBA00022741"/>
    </source>
</evidence>
<dbReference type="SUPFAM" id="SSF53244">
    <property type="entry name" value="MurD-like peptide ligases, peptide-binding domain"/>
    <property type="match status" value="1"/>
</dbReference>
<feature type="transmembrane region" description="Helical" evidence="4">
    <location>
        <begin position="63"/>
        <end position="82"/>
    </location>
</feature>
<evidence type="ECO:0000256" key="3">
    <source>
        <dbReference type="ARBA" id="ARBA00022840"/>
    </source>
</evidence>
<evidence type="ECO:0000313" key="7">
    <source>
        <dbReference type="EMBL" id="OGG18386.1"/>
    </source>
</evidence>
<dbReference type="Gene3D" id="3.90.190.20">
    <property type="entry name" value="Mur ligase, C-terminal domain"/>
    <property type="match status" value="1"/>
</dbReference>
<proteinExistence type="predicted"/>
<dbReference type="Gene3D" id="3.40.1190.10">
    <property type="entry name" value="Mur-like, catalytic domain"/>
    <property type="match status" value="1"/>
</dbReference>
<dbReference type="Proteomes" id="UP000177871">
    <property type="component" value="Unassembled WGS sequence"/>
</dbReference>
<keyword evidence="4" id="KW-0472">Membrane</keyword>
<feature type="domain" description="Mur ligase C-terminal" evidence="5">
    <location>
        <begin position="332"/>
        <end position="437"/>
    </location>
</feature>
<dbReference type="InterPro" id="IPR036615">
    <property type="entry name" value="Mur_ligase_C_dom_sf"/>
</dbReference>
<dbReference type="STRING" id="1798381.A2721_00365"/>
<sequence length="450" mass="50918">MTDFLTFLISLVIVVHQVLYWTYLWQLKEYRRDRFLAGIAERSDLSRALREQFNLLKWYRPRWTARAILSLLLGLGVAGFLVGENNFMFRVLVVLLVPVVSAVSVAVVTPPFWFWKEVLVYRAGVKMKKFKGGVIGIAGSYGKSSTKEILKQVLSSKFKVQSTEGNDNSEIGVAQTVLRKLRGDEDFFVVEMGAYRRGEIKKICEMVRPKFGIVTGIGDQHLELFGSQENLRRAKMELVEALPSRKNGLVAEEDFSLGETKSVRVLRDYVEFGYAGEKFAVPLVGKQPVRNVVAVIKMARLLGMSLPEISAALGKFSPDLIYPKIKKIGENEYIIDNSYNNSFESFFSALDYLQIWEGFRKIVVTPGIMELGERGKADHEKIGRELKAVDTVLVTHDNFFSELNASMDAQLVTDFRELVEKVRSYRGKNVVILFQGKMPKAVLTAVEGNR</sequence>
<keyword evidence="1" id="KW-0436">Ligase</keyword>
<reference evidence="7 8" key="1">
    <citation type="journal article" date="2016" name="Nat. Commun.">
        <title>Thousands of microbial genomes shed light on interconnected biogeochemical processes in an aquifer system.</title>
        <authorList>
            <person name="Anantharaman K."/>
            <person name="Brown C.T."/>
            <person name="Hug L.A."/>
            <person name="Sharon I."/>
            <person name="Castelle C.J."/>
            <person name="Probst A.J."/>
            <person name="Thomas B.C."/>
            <person name="Singh A."/>
            <person name="Wilkins M.J."/>
            <person name="Karaoz U."/>
            <person name="Brodie E.L."/>
            <person name="Williams K.H."/>
            <person name="Hubbard S.S."/>
            <person name="Banfield J.F."/>
        </authorList>
    </citation>
    <scope>NUCLEOTIDE SEQUENCE [LARGE SCALE GENOMIC DNA]</scope>
</reference>
<gene>
    <name evidence="7" type="ORF">A2721_00365</name>
</gene>
<dbReference type="AlphaFoldDB" id="A0A1F6A137"/>